<protein>
    <submittedName>
        <fullName evidence="2">Phytanoyl-CoA dioxygenase</fullName>
    </submittedName>
</protein>
<evidence type="ECO:0000313" key="2">
    <source>
        <dbReference type="EMBL" id="KAK9417583.1"/>
    </source>
</evidence>
<dbReference type="Gene3D" id="2.60.120.620">
    <property type="entry name" value="q2cbj1_9rhob like domain"/>
    <property type="match status" value="1"/>
</dbReference>
<evidence type="ECO:0000256" key="1">
    <source>
        <dbReference type="SAM" id="MobiDB-lite"/>
    </source>
</evidence>
<feature type="compositionally biased region" description="Basic and acidic residues" evidence="1">
    <location>
        <begin position="306"/>
        <end position="319"/>
    </location>
</feature>
<dbReference type="GO" id="GO:0051213">
    <property type="term" value="F:dioxygenase activity"/>
    <property type="evidence" value="ECO:0007669"/>
    <property type="project" value="UniProtKB-KW"/>
</dbReference>
<gene>
    <name evidence="2" type="ORF">SUNI508_08734</name>
</gene>
<dbReference type="SUPFAM" id="SSF51197">
    <property type="entry name" value="Clavaminate synthase-like"/>
    <property type="match status" value="1"/>
</dbReference>
<reference evidence="2 3" key="1">
    <citation type="journal article" date="2024" name="J. Plant Pathol.">
        <title>Sequence and assembly of the genome of Seiridium unicorne, isolate CBS 538.82, causal agent of cypress canker disease.</title>
        <authorList>
            <person name="Scali E."/>
            <person name="Rocca G.D."/>
            <person name="Danti R."/>
            <person name="Garbelotto M."/>
            <person name="Barberini S."/>
            <person name="Baroncelli R."/>
            <person name="Emiliani G."/>
        </authorList>
    </citation>
    <scope>NUCLEOTIDE SEQUENCE [LARGE SCALE GENOMIC DNA]</scope>
    <source>
        <strain evidence="2 3">BM-138-508</strain>
    </source>
</reference>
<evidence type="ECO:0000313" key="3">
    <source>
        <dbReference type="Proteomes" id="UP001408356"/>
    </source>
</evidence>
<keyword evidence="2" id="KW-0560">Oxidoreductase</keyword>
<dbReference type="PANTHER" id="PTHR31630:SF6">
    <property type="entry name" value="PHYTANOYL-COA DIOXYGENASE-RELATED"/>
    <property type="match status" value="1"/>
</dbReference>
<organism evidence="2 3">
    <name type="scientific">Seiridium unicorne</name>
    <dbReference type="NCBI Taxonomy" id="138068"/>
    <lineage>
        <taxon>Eukaryota</taxon>
        <taxon>Fungi</taxon>
        <taxon>Dikarya</taxon>
        <taxon>Ascomycota</taxon>
        <taxon>Pezizomycotina</taxon>
        <taxon>Sordariomycetes</taxon>
        <taxon>Xylariomycetidae</taxon>
        <taxon>Amphisphaeriales</taxon>
        <taxon>Sporocadaceae</taxon>
        <taxon>Seiridium</taxon>
    </lineage>
</organism>
<dbReference type="PANTHER" id="PTHR31630">
    <property type="entry name" value="PHYTANOYL-COA DIOXYGENASE-RELATED-RELATED"/>
    <property type="match status" value="1"/>
</dbReference>
<dbReference type="Proteomes" id="UP001408356">
    <property type="component" value="Unassembled WGS sequence"/>
</dbReference>
<comment type="caution">
    <text evidence="2">The sequence shown here is derived from an EMBL/GenBank/DDBJ whole genome shotgun (WGS) entry which is preliminary data.</text>
</comment>
<dbReference type="EMBL" id="JARVKF010000397">
    <property type="protein sequence ID" value="KAK9417583.1"/>
    <property type="molecule type" value="Genomic_DNA"/>
</dbReference>
<accession>A0ABR2USY3</accession>
<keyword evidence="3" id="KW-1185">Reference proteome</keyword>
<dbReference type="InterPro" id="IPR008775">
    <property type="entry name" value="Phytyl_CoA_dOase-like"/>
</dbReference>
<proteinExistence type="predicted"/>
<keyword evidence="2" id="KW-0223">Dioxygenase</keyword>
<sequence>MAPSAISPVSSPKLKSAPIGDVVSPKYNDWRADLQKNGFAVVKGAIPRDRALHYQEKAYDWLKSFGTALDFEDPSTWVKENLPVQSKINTFSSYCVAHEKFVWDARLEPGVLDAFSTLWGTEELLVSFDSLNVTLPNRKDIPRKGAWEHIDQSPLRRGLHCVQGILNLSPSGPEDGGLVVYPGSHALNDEFFDTQTDKGTWEPLDRYMFNEKQLAWFHGKGIQPHKVCADVGDLILWDSRVIHYGAEPTEKSNQIRTVIYAAYTPARLASPDQLAVKKSMFEKFGGTTHWPHDNIVPRPTETYLEDGTRDPRDRDQPLELPEMSDKLLKLAGAKHY</sequence>
<name>A0ABR2USY3_9PEZI</name>
<dbReference type="Pfam" id="PF05721">
    <property type="entry name" value="PhyH"/>
    <property type="match status" value="1"/>
</dbReference>
<feature type="region of interest" description="Disordered" evidence="1">
    <location>
        <begin position="291"/>
        <end position="319"/>
    </location>
</feature>